<evidence type="ECO:0000313" key="2">
    <source>
        <dbReference type="EMBL" id="EXF72954.1"/>
    </source>
</evidence>
<dbReference type="OrthoDB" id="10457710at2759"/>
<dbReference type="AlphaFoldDB" id="A0A010R5F8"/>
<feature type="region of interest" description="Disordered" evidence="1">
    <location>
        <begin position="35"/>
        <end position="99"/>
    </location>
</feature>
<dbReference type="KEGG" id="cfj:CFIO01_04660"/>
<reference evidence="2 3" key="1">
    <citation type="submission" date="2014-02" db="EMBL/GenBank/DDBJ databases">
        <title>The genome sequence of Colletotrichum fioriniae PJ7.</title>
        <authorList>
            <person name="Baroncelli R."/>
            <person name="Thon M.R."/>
        </authorList>
    </citation>
    <scope>NUCLEOTIDE SEQUENCE [LARGE SCALE GENOMIC DNA]</scope>
    <source>
        <strain evidence="2 3">PJ7</strain>
    </source>
</reference>
<feature type="compositionally biased region" description="Polar residues" evidence="1">
    <location>
        <begin position="56"/>
        <end position="72"/>
    </location>
</feature>
<name>A0A010R5F8_9PEZI</name>
<dbReference type="Proteomes" id="UP000020467">
    <property type="component" value="Unassembled WGS sequence"/>
</dbReference>
<comment type="caution">
    <text evidence="2">The sequence shown here is derived from an EMBL/GenBank/DDBJ whole genome shotgun (WGS) entry which is preliminary data.</text>
</comment>
<sequence length="99" mass="10959">MAQPRTSQKEENARFRTNSGWCCWPGLLGLRPYARGETERHDREPNASKEDRASCGSRSSVYPSTDIAQIVSTAPMAESFSQGHITNDVAPKNQEPPLP</sequence>
<organism evidence="2 3">
    <name type="scientific">Colletotrichum fioriniae PJ7</name>
    <dbReference type="NCBI Taxonomy" id="1445577"/>
    <lineage>
        <taxon>Eukaryota</taxon>
        <taxon>Fungi</taxon>
        <taxon>Dikarya</taxon>
        <taxon>Ascomycota</taxon>
        <taxon>Pezizomycotina</taxon>
        <taxon>Sordariomycetes</taxon>
        <taxon>Hypocreomycetidae</taxon>
        <taxon>Glomerellales</taxon>
        <taxon>Glomerellaceae</taxon>
        <taxon>Colletotrichum</taxon>
        <taxon>Colletotrichum acutatum species complex</taxon>
    </lineage>
</organism>
<proteinExistence type="predicted"/>
<protein>
    <submittedName>
        <fullName evidence="2">Uncharacterized protein</fullName>
    </submittedName>
</protein>
<evidence type="ECO:0000256" key="1">
    <source>
        <dbReference type="SAM" id="MobiDB-lite"/>
    </source>
</evidence>
<keyword evidence="3" id="KW-1185">Reference proteome</keyword>
<evidence type="ECO:0000313" key="3">
    <source>
        <dbReference type="Proteomes" id="UP000020467"/>
    </source>
</evidence>
<accession>A0A010R5F8</accession>
<dbReference type="EMBL" id="JARH01001094">
    <property type="protein sequence ID" value="EXF72954.1"/>
    <property type="molecule type" value="Genomic_DNA"/>
</dbReference>
<gene>
    <name evidence="2" type="ORF">CFIO01_04660</name>
</gene>
<feature type="compositionally biased region" description="Basic and acidic residues" evidence="1">
    <location>
        <begin position="35"/>
        <end position="53"/>
    </location>
</feature>
<dbReference type="HOGENOM" id="CLU_2320199_0_0_1"/>